<evidence type="ECO:0000313" key="4">
    <source>
        <dbReference type="Proteomes" id="UP001212841"/>
    </source>
</evidence>
<reference evidence="3" key="1">
    <citation type="submission" date="2020-05" db="EMBL/GenBank/DDBJ databases">
        <title>Phylogenomic resolution of chytrid fungi.</title>
        <authorList>
            <person name="Stajich J.E."/>
            <person name="Amses K."/>
            <person name="Simmons R."/>
            <person name="Seto K."/>
            <person name="Myers J."/>
            <person name="Bonds A."/>
            <person name="Quandt C.A."/>
            <person name="Barry K."/>
            <person name="Liu P."/>
            <person name="Grigoriev I."/>
            <person name="Longcore J.E."/>
            <person name="James T.Y."/>
        </authorList>
    </citation>
    <scope>NUCLEOTIDE SEQUENCE</scope>
    <source>
        <strain evidence="3">JEL0318</strain>
    </source>
</reference>
<dbReference type="PANTHER" id="PTHR44525:SF1">
    <property type="entry name" value="WD REPEAT-CONTAINING PROTEIN 27"/>
    <property type="match status" value="1"/>
</dbReference>
<name>A0AAD5SBP8_9FUNG</name>
<dbReference type="SUPFAM" id="SSF50978">
    <property type="entry name" value="WD40 repeat-like"/>
    <property type="match status" value="1"/>
</dbReference>
<organism evidence="3 4">
    <name type="scientific">Rhizophlyctis rosea</name>
    <dbReference type="NCBI Taxonomy" id="64517"/>
    <lineage>
        <taxon>Eukaryota</taxon>
        <taxon>Fungi</taxon>
        <taxon>Fungi incertae sedis</taxon>
        <taxon>Chytridiomycota</taxon>
        <taxon>Chytridiomycota incertae sedis</taxon>
        <taxon>Chytridiomycetes</taxon>
        <taxon>Rhizophlyctidales</taxon>
        <taxon>Rhizophlyctidaceae</taxon>
        <taxon>Rhizophlyctis</taxon>
    </lineage>
</organism>
<dbReference type="InterPro" id="IPR001680">
    <property type="entry name" value="WD40_rpt"/>
</dbReference>
<dbReference type="AlphaFoldDB" id="A0AAD5SBP8"/>
<dbReference type="InterPro" id="IPR036322">
    <property type="entry name" value="WD40_repeat_dom_sf"/>
</dbReference>
<keyword evidence="1" id="KW-0853">WD repeat</keyword>
<dbReference type="SMART" id="SM00320">
    <property type="entry name" value="WD40"/>
    <property type="match status" value="4"/>
</dbReference>
<gene>
    <name evidence="3" type="primary">WDR27_1</name>
    <name evidence="3" type="ORF">HK097_009138</name>
</gene>
<dbReference type="Gene3D" id="2.130.10.10">
    <property type="entry name" value="YVTN repeat-like/Quinoprotein amine dehydrogenase"/>
    <property type="match status" value="1"/>
</dbReference>
<feature type="compositionally biased region" description="Pro residues" evidence="2">
    <location>
        <begin position="562"/>
        <end position="578"/>
    </location>
</feature>
<evidence type="ECO:0000256" key="1">
    <source>
        <dbReference type="PROSITE-ProRule" id="PRU00221"/>
    </source>
</evidence>
<feature type="region of interest" description="Disordered" evidence="2">
    <location>
        <begin position="554"/>
        <end position="578"/>
    </location>
</feature>
<keyword evidence="4" id="KW-1185">Reference proteome</keyword>
<dbReference type="EMBL" id="JADGJD010000582">
    <property type="protein sequence ID" value="KAJ3049883.1"/>
    <property type="molecule type" value="Genomic_DNA"/>
</dbReference>
<dbReference type="InterPro" id="IPR042411">
    <property type="entry name" value="WDR27"/>
</dbReference>
<dbReference type="InterPro" id="IPR015943">
    <property type="entry name" value="WD40/YVTN_repeat-like_dom_sf"/>
</dbReference>
<dbReference type="PROSITE" id="PS50082">
    <property type="entry name" value="WD_REPEATS_2"/>
    <property type="match status" value="1"/>
</dbReference>
<dbReference type="Pfam" id="PF00400">
    <property type="entry name" value="WD40"/>
    <property type="match status" value="1"/>
</dbReference>
<sequence length="578" mass="63246">MISATHHLPIPHTSFSIAPVCTLSTTYPLRPSNLAAAHNKIAIPTSKTQITFHNTTTIYSSDIDEVPEIEEILDTSHPGKISSLRFGNRPSPKLLLAASTQGLTIFTQTLSLSPSAPLLKSSKQWVARFLKRDLSSPDHLAVNADDRWVACCTGDSVQVVDAKTGKWTCLEGHMGRATCAEFCGREETRSFLITVSEDRTFKVWDIATPSLIYQSPIISPYAFTTLSFDPIRPRFVIGSEDGKLRFYDMTSRQSNLSCEPRCLTTFDAHGVWMKEAKRRREEEEALSAEGEVKVVCSLPIWKRRVVGGGEESVEVEEADGEVEHSAAILGLFYSGAGVAGDGLTDVSMRLYVGMGKGMLVMDPVSYHVLFHIDLEHDITRGWDGEEGDGGGEEREAVVSAGMYAFASPKNVGNGVLVLIGNSMTSEVTAMAVRETVAKTKDSTLAPIDISKYSILADLIRDCADRHVGGVWAKNVFENCINDLMTLGISEFADLSPEAVNTLPTTIPSYLRTTLALYLRQTIPSERPPSTSNLSFEAAPDITVSKFSPLRHYIKPRVQQPKPAKPTPKKPPPLTSKKA</sequence>
<protein>
    <submittedName>
        <fullName evidence="3">WD repeat-containing protein 27</fullName>
    </submittedName>
</protein>
<evidence type="ECO:0000313" key="3">
    <source>
        <dbReference type="EMBL" id="KAJ3049883.1"/>
    </source>
</evidence>
<comment type="caution">
    <text evidence="3">The sequence shown here is derived from an EMBL/GenBank/DDBJ whole genome shotgun (WGS) entry which is preliminary data.</text>
</comment>
<proteinExistence type="predicted"/>
<feature type="repeat" description="WD" evidence="1">
    <location>
        <begin position="170"/>
        <end position="214"/>
    </location>
</feature>
<evidence type="ECO:0000256" key="2">
    <source>
        <dbReference type="SAM" id="MobiDB-lite"/>
    </source>
</evidence>
<dbReference type="PANTHER" id="PTHR44525">
    <property type="entry name" value="WD REPEAT-CONTAINING PROTEIN 27"/>
    <property type="match status" value="1"/>
</dbReference>
<feature type="non-terminal residue" evidence="3">
    <location>
        <position position="578"/>
    </location>
</feature>
<accession>A0AAD5SBP8</accession>
<dbReference type="Proteomes" id="UP001212841">
    <property type="component" value="Unassembled WGS sequence"/>
</dbReference>